<dbReference type="AlphaFoldDB" id="K0R4U5"/>
<dbReference type="EMBL" id="AGNL01047527">
    <property type="protein sequence ID" value="EJK46804.1"/>
    <property type="molecule type" value="Genomic_DNA"/>
</dbReference>
<reference evidence="1 2" key="1">
    <citation type="journal article" date="2012" name="Genome Biol.">
        <title>Genome and low-iron response of an oceanic diatom adapted to chronic iron limitation.</title>
        <authorList>
            <person name="Lommer M."/>
            <person name="Specht M."/>
            <person name="Roy A.S."/>
            <person name="Kraemer L."/>
            <person name="Andreson R."/>
            <person name="Gutowska M.A."/>
            <person name="Wolf J."/>
            <person name="Bergner S.V."/>
            <person name="Schilhabel M.B."/>
            <person name="Klostermeier U.C."/>
            <person name="Beiko R.G."/>
            <person name="Rosenstiel P."/>
            <person name="Hippler M."/>
            <person name="Laroche J."/>
        </authorList>
    </citation>
    <scope>NUCLEOTIDE SEQUENCE [LARGE SCALE GENOMIC DNA]</scope>
    <source>
        <strain evidence="1 2">CCMP1005</strain>
    </source>
</reference>
<protein>
    <submittedName>
        <fullName evidence="1">Uncharacterized protein</fullName>
    </submittedName>
</protein>
<sequence>MAETFYYCLHHAGCFQRSPKHTGKFGSAGLSNVITAVKGPYKTARLSPHGWPIVLWGVMDF</sequence>
<organism evidence="1 2">
    <name type="scientific">Thalassiosira oceanica</name>
    <name type="common">Marine diatom</name>
    <dbReference type="NCBI Taxonomy" id="159749"/>
    <lineage>
        <taxon>Eukaryota</taxon>
        <taxon>Sar</taxon>
        <taxon>Stramenopiles</taxon>
        <taxon>Ochrophyta</taxon>
        <taxon>Bacillariophyta</taxon>
        <taxon>Coscinodiscophyceae</taxon>
        <taxon>Thalassiosirophycidae</taxon>
        <taxon>Thalassiosirales</taxon>
        <taxon>Thalassiosiraceae</taxon>
        <taxon>Thalassiosira</taxon>
    </lineage>
</organism>
<name>K0R4U5_THAOC</name>
<evidence type="ECO:0000313" key="2">
    <source>
        <dbReference type="Proteomes" id="UP000266841"/>
    </source>
</evidence>
<evidence type="ECO:0000313" key="1">
    <source>
        <dbReference type="EMBL" id="EJK46804.1"/>
    </source>
</evidence>
<comment type="caution">
    <text evidence="1">The sequence shown here is derived from an EMBL/GenBank/DDBJ whole genome shotgun (WGS) entry which is preliminary data.</text>
</comment>
<dbReference type="Proteomes" id="UP000266841">
    <property type="component" value="Unassembled WGS sequence"/>
</dbReference>
<feature type="non-terminal residue" evidence="1">
    <location>
        <position position="61"/>
    </location>
</feature>
<gene>
    <name evidence="1" type="ORF">THAOC_34508</name>
</gene>
<accession>K0R4U5</accession>
<keyword evidence="2" id="KW-1185">Reference proteome</keyword>
<proteinExistence type="predicted"/>